<reference evidence="2" key="2">
    <citation type="submission" date="2020-09" db="EMBL/GenBank/DDBJ databases">
        <authorList>
            <person name="Sun Q."/>
            <person name="Zhou Y."/>
        </authorList>
    </citation>
    <scope>NUCLEOTIDE SEQUENCE</scope>
    <source>
        <strain evidence="2">CGMCC 1.7081</strain>
    </source>
</reference>
<proteinExistence type="predicted"/>
<comment type="caution">
    <text evidence="2">The sequence shown here is derived from an EMBL/GenBank/DDBJ whole genome shotgun (WGS) entry which is preliminary data.</text>
</comment>
<feature type="signal peptide" evidence="1">
    <location>
        <begin position="1"/>
        <end position="22"/>
    </location>
</feature>
<protein>
    <recommendedName>
        <fullName evidence="4">YHS domain-containing protein</fullName>
    </recommendedName>
</protein>
<reference evidence="2" key="1">
    <citation type="journal article" date="2014" name="Int. J. Syst. Evol. Microbiol.">
        <title>Complete genome sequence of Corynebacterium casei LMG S-19264T (=DSM 44701T), isolated from a smear-ripened cheese.</title>
        <authorList>
            <consortium name="US DOE Joint Genome Institute (JGI-PGF)"/>
            <person name="Walter F."/>
            <person name="Albersmeier A."/>
            <person name="Kalinowski J."/>
            <person name="Ruckert C."/>
        </authorList>
    </citation>
    <scope>NUCLEOTIDE SEQUENCE</scope>
    <source>
        <strain evidence="2">CGMCC 1.7081</strain>
    </source>
</reference>
<dbReference type="EMBL" id="BNAP01000025">
    <property type="protein sequence ID" value="GHG99995.1"/>
    <property type="molecule type" value="Genomic_DNA"/>
</dbReference>
<evidence type="ECO:0000313" key="3">
    <source>
        <dbReference type="Proteomes" id="UP000611500"/>
    </source>
</evidence>
<feature type="chain" id="PRO_5035208710" description="YHS domain-containing protein" evidence="1">
    <location>
        <begin position="23"/>
        <end position="149"/>
    </location>
</feature>
<evidence type="ECO:0000256" key="1">
    <source>
        <dbReference type="SAM" id="SignalP"/>
    </source>
</evidence>
<accession>A0A8J3HBH6</accession>
<organism evidence="2 3">
    <name type="scientific">Pseudodonghicola xiamenensis</name>
    <dbReference type="NCBI Taxonomy" id="337702"/>
    <lineage>
        <taxon>Bacteria</taxon>
        <taxon>Pseudomonadati</taxon>
        <taxon>Pseudomonadota</taxon>
        <taxon>Alphaproteobacteria</taxon>
        <taxon>Rhodobacterales</taxon>
        <taxon>Paracoccaceae</taxon>
        <taxon>Pseudodonghicola</taxon>
    </lineage>
</organism>
<sequence length="149" mass="16648">MRFRPILSACLFLLLFAGVARAGGKALFYTHDGVAVSGYDVVAYFVEGEPLRGRPEIAVKWRGAIWRFVDHGNRERFEADPHAYAPQYGGYCAYAMASGSVSGSDPRFWRIVGGKLYLIHDARRFNLWATDPAGFVARGDKNWPAALFR</sequence>
<evidence type="ECO:0008006" key="4">
    <source>
        <dbReference type="Google" id="ProtNLM"/>
    </source>
</evidence>
<dbReference type="AlphaFoldDB" id="A0A8J3HBH6"/>
<dbReference type="RefSeq" id="WP_028094707.1">
    <property type="nucleotide sequence ID" value="NZ_BNAP01000025.1"/>
</dbReference>
<keyword evidence="3" id="KW-1185">Reference proteome</keyword>
<dbReference type="NCBIfam" id="NF041384">
    <property type="entry name" value="YHS_seleno_dom"/>
    <property type="match status" value="1"/>
</dbReference>
<dbReference type="Proteomes" id="UP000611500">
    <property type="component" value="Unassembled WGS sequence"/>
</dbReference>
<keyword evidence="1" id="KW-0732">Signal</keyword>
<name>A0A8J3HBH6_9RHOB</name>
<evidence type="ECO:0000313" key="2">
    <source>
        <dbReference type="EMBL" id="GHG99995.1"/>
    </source>
</evidence>
<gene>
    <name evidence="2" type="ORF">GCM10010961_36330</name>
</gene>